<reference evidence="5" key="1">
    <citation type="submission" date="2022-06" db="EMBL/GenBank/DDBJ databases">
        <authorList>
            <person name="Berger JAMES D."/>
            <person name="Berger JAMES D."/>
        </authorList>
    </citation>
    <scope>NUCLEOTIDE SEQUENCE [LARGE SCALE GENOMIC DNA]</scope>
</reference>
<reference evidence="6" key="2">
    <citation type="submission" date="2023-11" db="UniProtKB">
        <authorList>
            <consortium name="WormBaseParasite"/>
        </authorList>
    </citation>
    <scope>IDENTIFICATION</scope>
</reference>
<dbReference type="InterPro" id="IPR003293">
    <property type="entry name" value="Nudix_hydrolase6-like"/>
</dbReference>
<keyword evidence="2 3" id="KW-0378">Hydrolase</keyword>
<evidence type="ECO:0000256" key="3">
    <source>
        <dbReference type="RuleBase" id="RU003476"/>
    </source>
</evidence>
<evidence type="ECO:0000256" key="1">
    <source>
        <dbReference type="ARBA" id="ARBA00005582"/>
    </source>
</evidence>
<dbReference type="GO" id="GO:0047631">
    <property type="term" value="F:ADP-ribose diphosphatase activity"/>
    <property type="evidence" value="ECO:0007669"/>
    <property type="project" value="TreeGrafter"/>
</dbReference>
<dbReference type="InterPro" id="IPR000086">
    <property type="entry name" value="NUDIX_hydrolase_dom"/>
</dbReference>
<dbReference type="SUPFAM" id="SSF55811">
    <property type="entry name" value="Nudix"/>
    <property type="match status" value="1"/>
</dbReference>
<organism evidence="5 6">
    <name type="scientific">Trichobilharzia regenti</name>
    <name type="common">Nasal bird schistosome</name>
    <dbReference type="NCBI Taxonomy" id="157069"/>
    <lineage>
        <taxon>Eukaryota</taxon>
        <taxon>Metazoa</taxon>
        <taxon>Spiralia</taxon>
        <taxon>Lophotrochozoa</taxon>
        <taxon>Platyhelminthes</taxon>
        <taxon>Trematoda</taxon>
        <taxon>Digenea</taxon>
        <taxon>Strigeidida</taxon>
        <taxon>Schistosomatoidea</taxon>
        <taxon>Schistosomatidae</taxon>
        <taxon>Trichobilharzia</taxon>
    </lineage>
</organism>
<proteinExistence type="inferred from homology"/>
<dbReference type="GO" id="GO:0035529">
    <property type="term" value="F:NADH pyrophosphatase activity"/>
    <property type="evidence" value="ECO:0007669"/>
    <property type="project" value="TreeGrafter"/>
</dbReference>
<keyword evidence="5" id="KW-1185">Reference proteome</keyword>
<evidence type="ECO:0000256" key="2">
    <source>
        <dbReference type="ARBA" id="ARBA00022801"/>
    </source>
</evidence>
<dbReference type="InterPro" id="IPR020084">
    <property type="entry name" value="NUDIX_hydrolase_CS"/>
</dbReference>
<evidence type="ECO:0000313" key="6">
    <source>
        <dbReference type="WBParaSite" id="TREG1_95080.1"/>
    </source>
</evidence>
<dbReference type="PRINTS" id="PR00502">
    <property type="entry name" value="NUDIXFAMILY"/>
</dbReference>
<dbReference type="Proteomes" id="UP000050795">
    <property type="component" value="Unassembled WGS sequence"/>
</dbReference>
<dbReference type="Pfam" id="PF18290">
    <property type="entry name" value="Nudix_hydro"/>
    <property type="match status" value="1"/>
</dbReference>
<dbReference type="InterPro" id="IPR020476">
    <property type="entry name" value="Nudix_hydrolase"/>
</dbReference>
<dbReference type="InterPro" id="IPR015797">
    <property type="entry name" value="NUDIX_hydrolase-like_dom_sf"/>
</dbReference>
<evidence type="ECO:0000313" key="5">
    <source>
        <dbReference type="Proteomes" id="UP000050795"/>
    </source>
</evidence>
<dbReference type="PROSITE" id="PS00893">
    <property type="entry name" value="NUDIX_BOX"/>
    <property type="match status" value="1"/>
</dbReference>
<dbReference type="Pfam" id="PF00293">
    <property type="entry name" value="NUDIX"/>
    <property type="match status" value="1"/>
</dbReference>
<dbReference type="PANTHER" id="PTHR13994">
    <property type="entry name" value="NUDIX HYDROLASE RELATED"/>
    <property type="match status" value="1"/>
</dbReference>
<comment type="similarity">
    <text evidence="1 3">Belongs to the Nudix hydrolase family.</text>
</comment>
<name>A0AA85KG85_TRIRE</name>
<dbReference type="AlphaFoldDB" id="A0AA85KG85"/>
<dbReference type="WBParaSite" id="TREG1_95080.1">
    <property type="protein sequence ID" value="TREG1_95080.1"/>
    <property type="gene ID" value="TREG1_95080"/>
</dbReference>
<dbReference type="PRINTS" id="PR01356">
    <property type="entry name" value="GFGPROTEIN"/>
</dbReference>
<accession>A0AA85KG85</accession>
<feature type="domain" description="Nudix hydrolase" evidence="4">
    <location>
        <begin position="120"/>
        <end position="255"/>
    </location>
</feature>
<dbReference type="GO" id="GO:0051287">
    <property type="term" value="F:NAD binding"/>
    <property type="evidence" value="ECO:0007669"/>
    <property type="project" value="TreeGrafter"/>
</dbReference>
<dbReference type="PROSITE" id="PS51462">
    <property type="entry name" value="NUDIX"/>
    <property type="match status" value="1"/>
</dbReference>
<dbReference type="Gene3D" id="3.40.630.30">
    <property type="match status" value="1"/>
</dbReference>
<dbReference type="InterPro" id="IPR040618">
    <property type="entry name" value="Pre-Nudix"/>
</dbReference>
<evidence type="ECO:0000259" key="4">
    <source>
        <dbReference type="PROSITE" id="PS51462"/>
    </source>
</evidence>
<dbReference type="PANTHER" id="PTHR13994:SF46">
    <property type="entry name" value="NUCLEOSIDE DIPHOSPHATE-LINKED MOIETY X MOTIF 6"/>
    <property type="match status" value="1"/>
</dbReference>
<protein>
    <recommendedName>
        <fullName evidence="4">Nudix hydrolase domain-containing protein</fullName>
    </recommendedName>
</protein>
<dbReference type="Gene3D" id="3.90.79.10">
    <property type="entry name" value="Nucleoside Triphosphate Pyrophosphohydrolase"/>
    <property type="match status" value="1"/>
</dbReference>
<sequence>MLLLRLCSRLPSFHCVRFLNNTTEISKRIDRFNGIHLNIISYENNDSNNIIQYISDIIKDPVGFKAIWVTLKSEHCELVPTLCKPCPLGLGLKFHHACDSEATLVRWLGEGESRLPNYASHQVGVAGVLTNSDNSEVLMVREKGGSLFTGWKFPTGLLNPGENIAEAAMREVYEECGIHTNFSGVISFRQQHDFPGSFGISDLLFTCRLQLPSGVSVPTIKSCSYEIADCKWMNISQLLLSAHVHTVVSLNESKTFNHDHEIHITTFTHKIIQLIHNHSTVLSNDELTPHRESSVIKGKVYDLFLPRYFSAK</sequence>
<dbReference type="CDD" id="cd04670">
    <property type="entry name" value="NUDIX_ASFGF2_Nudt6"/>
    <property type="match status" value="1"/>
</dbReference>